<name>A0ABR0QLQ0_GOSAR</name>
<dbReference type="EMBL" id="JARKNE010000003">
    <property type="protein sequence ID" value="KAK5839883.1"/>
    <property type="molecule type" value="Genomic_DNA"/>
</dbReference>
<protein>
    <submittedName>
        <fullName evidence="1">Uncharacterized protein</fullName>
    </submittedName>
</protein>
<evidence type="ECO:0000313" key="2">
    <source>
        <dbReference type="Proteomes" id="UP001358586"/>
    </source>
</evidence>
<proteinExistence type="predicted"/>
<gene>
    <name evidence="1" type="ORF">PVK06_008734</name>
</gene>
<accession>A0ABR0QLQ0</accession>
<dbReference type="Proteomes" id="UP001358586">
    <property type="component" value="Chromosome 3"/>
</dbReference>
<organism evidence="1 2">
    <name type="scientific">Gossypium arboreum</name>
    <name type="common">Tree cotton</name>
    <name type="synonym">Gossypium nanking</name>
    <dbReference type="NCBI Taxonomy" id="29729"/>
    <lineage>
        <taxon>Eukaryota</taxon>
        <taxon>Viridiplantae</taxon>
        <taxon>Streptophyta</taxon>
        <taxon>Embryophyta</taxon>
        <taxon>Tracheophyta</taxon>
        <taxon>Spermatophyta</taxon>
        <taxon>Magnoliopsida</taxon>
        <taxon>eudicotyledons</taxon>
        <taxon>Gunneridae</taxon>
        <taxon>Pentapetalae</taxon>
        <taxon>rosids</taxon>
        <taxon>malvids</taxon>
        <taxon>Malvales</taxon>
        <taxon>Malvaceae</taxon>
        <taxon>Malvoideae</taxon>
        <taxon>Gossypium</taxon>
    </lineage>
</organism>
<comment type="caution">
    <text evidence="1">The sequence shown here is derived from an EMBL/GenBank/DDBJ whole genome shotgun (WGS) entry which is preliminary data.</text>
</comment>
<reference evidence="1 2" key="1">
    <citation type="submission" date="2023-03" db="EMBL/GenBank/DDBJ databases">
        <title>WGS of Gossypium arboreum.</title>
        <authorList>
            <person name="Yu D."/>
        </authorList>
    </citation>
    <scope>NUCLEOTIDE SEQUENCE [LARGE SCALE GENOMIC DNA]</scope>
    <source>
        <tissue evidence="1">Leaf</tissue>
    </source>
</reference>
<evidence type="ECO:0000313" key="1">
    <source>
        <dbReference type="EMBL" id="KAK5839883.1"/>
    </source>
</evidence>
<sequence length="86" mass="9685">MALPKNYEVIPPMLNQNANDPPFPQDVQIQNRTTRDFVVTVLDDLQSGVIRAAIQAGNFELKSVMFQMLNSNGQYVGLPHEDTREP</sequence>
<keyword evidence="2" id="KW-1185">Reference proteome</keyword>